<evidence type="ECO:0000313" key="4">
    <source>
        <dbReference type="Proteomes" id="UP000266622"/>
    </source>
</evidence>
<dbReference type="InterPro" id="IPR038765">
    <property type="entry name" value="Papain-like_cys_pep_sf"/>
</dbReference>
<organism evidence="3 4">
    <name type="scientific">Candidatus Nanoclepta minutus</name>
    <dbReference type="NCBI Taxonomy" id="1940235"/>
    <lineage>
        <taxon>Archaea</taxon>
        <taxon>Nanobdellota</taxon>
        <taxon>Candidatus Nanoclepta</taxon>
    </lineage>
</organism>
<reference evidence="3 4" key="1">
    <citation type="journal article" date="2018" name="Syst. Appl. Microbiol.">
        <title>A new symbiotic nanoarchaeote (Candidatus Nanoclepta minutus) and its host (Zestosphaera tikiterensis gen. nov., sp. nov.) from a New Zealand hot spring.</title>
        <authorList>
            <person name="St John E."/>
            <person name="Liu Y."/>
            <person name="Podar M."/>
            <person name="Stott M.B."/>
            <person name="Meneghin J."/>
            <person name="Chen Z."/>
            <person name="Lagutin K."/>
            <person name="Mitchell K."/>
            <person name="Reysenbach A.L."/>
        </authorList>
    </citation>
    <scope>NUCLEOTIDE SEQUENCE [LARGE SCALE GENOMIC DNA]</scope>
    <source>
        <strain evidence="3">NZ3</strain>
    </source>
</reference>
<feature type="domain" description="Transglutaminase-like" evidence="2">
    <location>
        <begin position="18"/>
        <end position="89"/>
    </location>
</feature>
<sequence>MDIIGRINNYTTDPNKFVDIAVAFVQNIPYDYNKYYSIISENTRFPVEVLVDNKGVCSEKSLLLAGILAYAGYDVILFEFEKENHMAVGIRCPCKNSFRGSGYCFIESTLPNPIGYVPEEYMGGIKLVSIPKVIKVSSGSRMYTNCFYIDNDPATYKYEIIQKFREYLDRNYRLIYKEDLTRSINSLYLPYGYISGITWKLPIENGNPDIIVAKIIKCYIEDKCYQNIVSYGNLRADLTIYRYYGVDIINEGGKYYLALLLAK</sequence>
<evidence type="ECO:0000256" key="1">
    <source>
        <dbReference type="ARBA" id="ARBA00007458"/>
    </source>
</evidence>
<proteinExistence type="inferred from homology"/>
<evidence type="ECO:0000259" key="2">
    <source>
        <dbReference type="Pfam" id="PF04473"/>
    </source>
</evidence>
<comment type="similarity">
    <text evidence="1">Belongs to the UPF0252 family.</text>
</comment>
<comment type="caution">
    <text evidence="3">The sequence shown here is derived from an EMBL/GenBank/DDBJ whole genome shotgun (WGS) entry which is preliminary data.</text>
</comment>
<dbReference type="SUPFAM" id="SSF54001">
    <property type="entry name" value="Cysteine proteinases"/>
    <property type="match status" value="1"/>
</dbReference>
<dbReference type="EMBL" id="MWMI01000002">
    <property type="protein sequence ID" value="RIB35403.1"/>
    <property type="molecule type" value="Genomic_DNA"/>
</dbReference>
<dbReference type="Pfam" id="PF04473">
    <property type="entry name" value="DUF553"/>
    <property type="match status" value="1"/>
</dbReference>
<dbReference type="InterPro" id="IPR007562">
    <property type="entry name" value="Transglutaminase-like_domain"/>
</dbReference>
<dbReference type="AlphaFoldDB" id="A0A397WQP9"/>
<accession>A0A397WQP9</accession>
<name>A0A397WQP9_9ARCH</name>
<dbReference type="Proteomes" id="UP000266622">
    <property type="component" value="Unassembled WGS sequence"/>
</dbReference>
<protein>
    <recommendedName>
        <fullName evidence="2">Transglutaminase-like domain-containing protein</fullName>
    </recommendedName>
</protein>
<evidence type="ECO:0000313" key="3">
    <source>
        <dbReference type="EMBL" id="RIB35403.1"/>
    </source>
</evidence>
<gene>
    <name evidence="3" type="ORF">BXU00_01395</name>
</gene>